<protein>
    <submittedName>
        <fullName evidence="1">Uncharacterized protein</fullName>
    </submittedName>
</protein>
<gene>
    <name evidence="1" type="ORF">EYF80_003972</name>
</gene>
<evidence type="ECO:0000313" key="2">
    <source>
        <dbReference type="Proteomes" id="UP000314294"/>
    </source>
</evidence>
<dbReference type="EMBL" id="SRLO01000019">
    <property type="protein sequence ID" value="TNN85725.1"/>
    <property type="molecule type" value="Genomic_DNA"/>
</dbReference>
<dbReference type="Proteomes" id="UP000314294">
    <property type="component" value="Unassembled WGS sequence"/>
</dbReference>
<proteinExistence type="predicted"/>
<accession>A0A4Z2J5R5</accession>
<keyword evidence="2" id="KW-1185">Reference proteome</keyword>
<organism evidence="1 2">
    <name type="scientific">Liparis tanakae</name>
    <name type="common">Tanaka's snailfish</name>
    <dbReference type="NCBI Taxonomy" id="230148"/>
    <lineage>
        <taxon>Eukaryota</taxon>
        <taxon>Metazoa</taxon>
        <taxon>Chordata</taxon>
        <taxon>Craniata</taxon>
        <taxon>Vertebrata</taxon>
        <taxon>Euteleostomi</taxon>
        <taxon>Actinopterygii</taxon>
        <taxon>Neopterygii</taxon>
        <taxon>Teleostei</taxon>
        <taxon>Neoteleostei</taxon>
        <taxon>Acanthomorphata</taxon>
        <taxon>Eupercaria</taxon>
        <taxon>Perciformes</taxon>
        <taxon>Cottioidei</taxon>
        <taxon>Cottales</taxon>
        <taxon>Liparidae</taxon>
        <taxon>Liparis</taxon>
    </lineage>
</organism>
<evidence type="ECO:0000313" key="1">
    <source>
        <dbReference type="EMBL" id="TNN85725.1"/>
    </source>
</evidence>
<comment type="caution">
    <text evidence="1">The sequence shown here is derived from an EMBL/GenBank/DDBJ whole genome shotgun (WGS) entry which is preliminary data.</text>
</comment>
<sequence>MGRFGQVINDVLSVGSAVKNAVDVKKRRGLYVVVKNAVAVNKRRGLCVVVKNAVAVNKRRGLCVVVKNAPSDSTKASVSSVSADVLRDFVVALLCLWQNNTILCDWTGGGCSGTGHSRQRSVIRHFIELHSLPSSNRHGLEPEVPVPNPPTLDHSDLCDFISGACNSTLCNCFFLQECII</sequence>
<reference evidence="1 2" key="1">
    <citation type="submission" date="2019-03" db="EMBL/GenBank/DDBJ databases">
        <title>First draft genome of Liparis tanakae, snailfish: a comprehensive survey of snailfish specific genes.</title>
        <authorList>
            <person name="Kim W."/>
            <person name="Song I."/>
            <person name="Jeong J.-H."/>
            <person name="Kim D."/>
            <person name="Kim S."/>
            <person name="Ryu S."/>
            <person name="Song J.Y."/>
            <person name="Lee S.K."/>
        </authorList>
    </citation>
    <scope>NUCLEOTIDE SEQUENCE [LARGE SCALE GENOMIC DNA]</scope>
    <source>
        <tissue evidence="1">Muscle</tissue>
    </source>
</reference>
<dbReference type="AlphaFoldDB" id="A0A4Z2J5R5"/>
<name>A0A4Z2J5R5_9TELE</name>